<gene>
    <name evidence="1" type="ORF">ACFFRH_37730</name>
</gene>
<proteinExistence type="predicted"/>
<comment type="caution">
    <text evidence="1">The sequence shown here is derived from an EMBL/GenBank/DDBJ whole genome shotgun (WGS) entry which is preliminary data.</text>
</comment>
<name>A0ABV5TQ44_9ACTN</name>
<evidence type="ECO:0000313" key="2">
    <source>
        <dbReference type="Proteomes" id="UP001589610"/>
    </source>
</evidence>
<organism evidence="1 2">
    <name type="scientific">Streptosporangium vulgare</name>
    <dbReference type="NCBI Taxonomy" id="46190"/>
    <lineage>
        <taxon>Bacteria</taxon>
        <taxon>Bacillati</taxon>
        <taxon>Actinomycetota</taxon>
        <taxon>Actinomycetes</taxon>
        <taxon>Streptosporangiales</taxon>
        <taxon>Streptosporangiaceae</taxon>
        <taxon>Streptosporangium</taxon>
    </lineage>
</organism>
<keyword evidence="2" id="KW-1185">Reference proteome</keyword>
<dbReference type="EMBL" id="JBHMBS010000031">
    <property type="protein sequence ID" value="MFB9681252.1"/>
    <property type="molecule type" value="Genomic_DNA"/>
</dbReference>
<protein>
    <submittedName>
        <fullName evidence="1">Uncharacterized protein</fullName>
    </submittedName>
</protein>
<reference evidence="1 2" key="1">
    <citation type="submission" date="2024-09" db="EMBL/GenBank/DDBJ databases">
        <authorList>
            <person name="Sun Q."/>
            <person name="Mori K."/>
        </authorList>
    </citation>
    <scope>NUCLEOTIDE SEQUENCE [LARGE SCALE GENOMIC DNA]</scope>
    <source>
        <strain evidence="1 2">JCM 3028</strain>
    </source>
</reference>
<sequence length="102" mass="11856">MSNLTTRIALRDQFLTHLRELSQHRDERPDIVDTSYGPEPAFVLWEAEQMLDLVNRIRAEAERPPATLEEVLRIERGASGHSDYRHKYALRCAFLVLGENRP</sequence>
<dbReference type="RefSeq" id="WP_344747697.1">
    <property type="nucleotide sequence ID" value="NZ_BAAAWW010000136.1"/>
</dbReference>
<dbReference type="Proteomes" id="UP001589610">
    <property type="component" value="Unassembled WGS sequence"/>
</dbReference>
<evidence type="ECO:0000313" key="1">
    <source>
        <dbReference type="EMBL" id="MFB9681252.1"/>
    </source>
</evidence>
<accession>A0ABV5TQ44</accession>